<dbReference type="PANTHER" id="PTHR46233">
    <property type="entry name" value="HYDROXYACYLGLUTATHIONE HYDROLASE GLOC"/>
    <property type="match status" value="1"/>
</dbReference>
<dbReference type="SUPFAM" id="SSF56281">
    <property type="entry name" value="Metallo-hydrolase/oxidoreductase"/>
    <property type="match status" value="1"/>
</dbReference>
<protein>
    <recommendedName>
        <fullName evidence="5">Metallo-beta-lactamase domain-containing protein</fullName>
    </recommendedName>
</protein>
<dbReference type="Gene3D" id="3.60.15.10">
    <property type="entry name" value="Ribonuclease Z/Hydroxyacylglutathione hydrolase-like"/>
    <property type="match status" value="1"/>
</dbReference>
<evidence type="ECO:0000256" key="3">
    <source>
        <dbReference type="ARBA" id="ARBA00022801"/>
    </source>
</evidence>
<keyword evidence="2" id="KW-0479">Metal-binding</keyword>
<comment type="cofactor">
    <cofactor evidence="1">
        <name>Zn(2+)</name>
        <dbReference type="ChEBI" id="CHEBI:29105"/>
    </cofactor>
</comment>
<name>A0A1Q9JF17_9FIRM</name>
<sequence length="206" mass="22933">MKIFRYSTGPIMVNTYLVYDENKIGFVVDPGGVSRQLNEKLAAENVDLQYIVLTHGHADHTGGIAELKDRYPGIRIVACDRERQILETPEYNSSPELLGRPVSIRADIYVKDGDSMKIGDTELKFLETPGHTPGGMCILVPGHVFSGDTLFQASIGRTDFYGGDYGEIVRSIREKLFPLPEDTIVLPGHMSQTTIGFEKENNPFVR</sequence>
<dbReference type="SMART" id="SM00849">
    <property type="entry name" value="Lactamase_B"/>
    <property type="match status" value="1"/>
</dbReference>
<dbReference type="GO" id="GO:0016787">
    <property type="term" value="F:hydrolase activity"/>
    <property type="evidence" value="ECO:0007669"/>
    <property type="project" value="UniProtKB-KW"/>
</dbReference>
<dbReference type="GO" id="GO:0046872">
    <property type="term" value="F:metal ion binding"/>
    <property type="evidence" value="ECO:0007669"/>
    <property type="project" value="UniProtKB-KW"/>
</dbReference>
<dbReference type="InterPro" id="IPR051453">
    <property type="entry name" value="MBL_Glyoxalase_II"/>
</dbReference>
<evidence type="ECO:0000313" key="7">
    <source>
        <dbReference type="Proteomes" id="UP000187404"/>
    </source>
</evidence>
<organism evidence="6 7">
    <name type="scientific">Hornefia porci</name>
    <dbReference type="NCBI Taxonomy" id="2652292"/>
    <lineage>
        <taxon>Bacteria</taxon>
        <taxon>Bacillati</taxon>
        <taxon>Bacillota</taxon>
        <taxon>Clostridia</taxon>
        <taxon>Peptostreptococcales</taxon>
        <taxon>Anaerovoracaceae</taxon>
        <taxon>Hornefia</taxon>
    </lineage>
</organism>
<keyword evidence="3" id="KW-0378">Hydrolase</keyword>
<evidence type="ECO:0000256" key="1">
    <source>
        <dbReference type="ARBA" id="ARBA00001947"/>
    </source>
</evidence>
<dbReference type="AlphaFoldDB" id="A0A1Q9JF17"/>
<evidence type="ECO:0000256" key="4">
    <source>
        <dbReference type="ARBA" id="ARBA00022833"/>
    </source>
</evidence>
<dbReference type="CDD" id="cd06262">
    <property type="entry name" value="metallo-hydrolase-like_MBL-fold"/>
    <property type="match status" value="1"/>
</dbReference>
<dbReference type="InterPro" id="IPR036866">
    <property type="entry name" value="RibonucZ/Hydroxyglut_hydro"/>
</dbReference>
<dbReference type="OrthoDB" id="9802248at2"/>
<evidence type="ECO:0000256" key="2">
    <source>
        <dbReference type="ARBA" id="ARBA00022723"/>
    </source>
</evidence>
<gene>
    <name evidence="6" type="ORF">BHK98_01290</name>
</gene>
<dbReference type="EMBL" id="MJIE01000001">
    <property type="protein sequence ID" value="OLR54832.1"/>
    <property type="molecule type" value="Genomic_DNA"/>
</dbReference>
<dbReference type="Proteomes" id="UP000187404">
    <property type="component" value="Unassembled WGS sequence"/>
</dbReference>
<evidence type="ECO:0000259" key="5">
    <source>
        <dbReference type="SMART" id="SM00849"/>
    </source>
</evidence>
<accession>A0A1Q9JF17</accession>
<dbReference type="PANTHER" id="PTHR46233:SF3">
    <property type="entry name" value="HYDROXYACYLGLUTATHIONE HYDROLASE GLOC"/>
    <property type="match status" value="1"/>
</dbReference>
<reference evidence="6 7" key="1">
    <citation type="journal article" date="2016" name="Appl. Environ. Microbiol.">
        <title>Function and Phylogeny of Bacterial Butyryl Coenzyme A:Acetate Transferases and Their Diversity in the Proximal Colon of Swine.</title>
        <authorList>
            <person name="Trachsel J."/>
            <person name="Bayles D.O."/>
            <person name="Looft T."/>
            <person name="Levine U.Y."/>
            <person name="Allen H.K."/>
        </authorList>
    </citation>
    <scope>NUCLEOTIDE SEQUENCE [LARGE SCALE GENOMIC DNA]</scope>
    <source>
        <strain evidence="6 7">68-3-10</strain>
    </source>
</reference>
<evidence type="ECO:0000313" key="6">
    <source>
        <dbReference type="EMBL" id="OLR54832.1"/>
    </source>
</evidence>
<dbReference type="Pfam" id="PF00753">
    <property type="entry name" value="Lactamase_B"/>
    <property type="match status" value="1"/>
</dbReference>
<dbReference type="InterPro" id="IPR001279">
    <property type="entry name" value="Metallo-B-lactamas"/>
</dbReference>
<feature type="domain" description="Metallo-beta-lactamase" evidence="5">
    <location>
        <begin position="12"/>
        <end position="189"/>
    </location>
</feature>
<dbReference type="STRING" id="1261640.BHK98_01290"/>
<proteinExistence type="predicted"/>
<keyword evidence="7" id="KW-1185">Reference proteome</keyword>
<keyword evidence="4" id="KW-0862">Zinc</keyword>
<dbReference type="RefSeq" id="WP_075711851.1">
    <property type="nucleotide sequence ID" value="NZ_MJIE01000001.1"/>
</dbReference>
<comment type="caution">
    <text evidence="6">The sequence shown here is derived from an EMBL/GenBank/DDBJ whole genome shotgun (WGS) entry which is preliminary data.</text>
</comment>